<organism evidence="1 2">
    <name type="scientific">Setaria digitata</name>
    <dbReference type="NCBI Taxonomy" id="48799"/>
    <lineage>
        <taxon>Eukaryota</taxon>
        <taxon>Metazoa</taxon>
        <taxon>Ecdysozoa</taxon>
        <taxon>Nematoda</taxon>
        <taxon>Chromadorea</taxon>
        <taxon>Rhabditida</taxon>
        <taxon>Spirurina</taxon>
        <taxon>Spiruromorpha</taxon>
        <taxon>Filarioidea</taxon>
        <taxon>Setariidae</taxon>
        <taxon>Setaria</taxon>
    </lineage>
</organism>
<evidence type="ECO:0000313" key="2">
    <source>
        <dbReference type="WBParaSite" id="sdigi.contig554.g8975.t1"/>
    </source>
</evidence>
<dbReference type="AlphaFoldDB" id="A0A915Q435"/>
<dbReference type="WBParaSite" id="sdigi.contig554.g8975.t1">
    <property type="protein sequence ID" value="sdigi.contig554.g8975.t1"/>
    <property type="gene ID" value="sdigi.contig554.g8975"/>
</dbReference>
<dbReference type="Proteomes" id="UP000887581">
    <property type="component" value="Unplaced"/>
</dbReference>
<evidence type="ECO:0000313" key="1">
    <source>
        <dbReference type="Proteomes" id="UP000887581"/>
    </source>
</evidence>
<proteinExistence type="predicted"/>
<sequence length="147" mass="16815">MGIPEAELVERVIPLLSQIRLAEWRQVLHEPLANEEVIAHAFPYYPRACCGRKKPVSVKQIATAPEIYDVPRVEELPERYRQLLVLPRSDPYFVIREDEGSATISFCQKCGYFVDMPNAISAEEITATMNYGMVHKDYEGRCATIKK</sequence>
<name>A0A915Q435_9BILA</name>
<keyword evidence="1" id="KW-1185">Reference proteome</keyword>
<reference evidence="2" key="1">
    <citation type="submission" date="2022-11" db="UniProtKB">
        <authorList>
            <consortium name="WormBaseParasite"/>
        </authorList>
    </citation>
    <scope>IDENTIFICATION</scope>
</reference>
<protein>
    <submittedName>
        <fullName evidence="2">FLZ-type domain-containing protein</fullName>
    </submittedName>
</protein>
<accession>A0A915Q435</accession>